<comment type="caution">
    <text evidence="2">The sequence shown here is derived from an EMBL/GenBank/DDBJ whole genome shotgun (WGS) entry which is preliminary data.</text>
</comment>
<keyword evidence="1" id="KW-0472">Membrane</keyword>
<protein>
    <submittedName>
        <fullName evidence="2">Uncharacterized protein</fullName>
    </submittedName>
</protein>
<keyword evidence="1" id="KW-1133">Transmembrane helix</keyword>
<evidence type="ECO:0000256" key="1">
    <source>
        <dbReference type="SAM" id="Phobius"/>
    </source>
</evidence>
<keyword evidence="1" id="KW-0812">Transmembrane</keyword>
<evidence type="ECO:0000313" key="3">
    <source>
        <dbReference type="Proteomes" id="UP001138681"/>
    </source>
</evidence>
<evidence type="ECO:0000313" key="2">
    <source>
        <dbReference type="EMBL" id="MBV7260145.1"/>
    </source>
</evidence>
<gene>
    <name evidence="2" type="ORF">KCG46_11255</name>
</gene>
<dbReference type="Proteomes" id="UP001138681">
    <property type="component" value="Unassembled WGS sequence"/>
</dbReference>
<reference evidence="2" key="1">
    <citation type="submission" date="2021-04" db="EMBL/GenBank/DDBJ databases">
        <authorList>
            <person name="Pira H."/>
            <person name="Risdian C."/>
            <person name="Wink J."/>
        </authorList>
    </citation>
    <scope>NUCLEOTIDE SEQUENCE</scope>
    <source>
        <strain evidence="2">WH158</strain>
    </source>
</reference>
<proteinExistence type="predicted"/>
<feature type="transmembrane region" description="Helical" evidence="1">
    <location>
        <begin position="34"/>
        <end position="51"/>
    </location>
</feature>
<dbReference type="RefSeq" id="WP_218405522.1">
    <property type="nucleotide sequence ID" value="NZ_JAGSPC010000002.1"/>
</dbReference>
<organism evidence="2 3">
    <name type="scientific">Erythrobacter crassostreae</name>
    <dbReference type="NCBI Taxonomy" id="2828328"/>
    <lineage>
        <taxon>Bacteria</taxon>
        <taxon>Pseudomonadati</taxon>
        <taxon>Pseudomonadota</taxon>
        <taxon>Alphaproteobacteria</taxon>
        <taxon>Sphingomonadales</taxon>
        <taxon>Erythrobacteraceae</taxon>
        <taxon>Erythrobacter/Porphyrobacter group</taxon>
        <taxon>Erythrobacter</taxon>
    </lineage>
</organism>
<dbReference type="EMBL" id="JAGSPC010000002">
    <property type="protein sequence ID" value="MBV7260145.1"/>
    <property type="molecule type" value="Genomic_DNA"/>
</dbReference>
<name>A0A9X1F4L7_9SPHN</name>
<sequence>MIKRRILAAFLLMGFAIGSPLFWNDGSWDNFDFGINLILASFGFLFLHHRWKRREARMLTPTRARDIFS</sequence>
<keyword evidence="3" id="KW-1185">Reference proteome</keyword>
<dbReference type="AlphaFoldDB" id="A0A9X1F4L7"/>
<accession>A0A9X1F4L7</accession>